<name>A0A0H2R2P1_9AGAM</name>
<feature type="chain" id="PRO_5005201518" evidence="2">
    <location>
        <begin position="22"/>
        <end position="126"/>
    </location>
</feature>
<accession>A0A0H2R2P1</accession>
<keyword evidence="2" id="KW-0732">Signal</keyword>
<dbReference type="EMBL" id="KQ086245">
    <property type="protein sequence ID" value="KLO06030.1"/>
    <property type="molecule type" value="Genomic_DNA"/>
</dbReference>
<evidence type="ECO:0000256" key="2">
    <source>
        <dbReference type="SAM" id="SignalP"/>
    </source>
</evidence>
<keyword evidence="4" id="KW-1185">Reference proteome</keyword>
<dbReference type="InParanoid" id="A0A0H2R2P1"/>
<reference evidence="3 4" key="1">
    <citation type="submission" date="2015-04" db="EMBL/GenBank/DDBJ databases">
        <title>Complete genome sequence of Schizopora paradoxa KUC8140, a cosmopolitan wood degrader in East Asia.</title>
        <authorList>
            <consortium name="DOE Joint Genome Institute"/>
            <person name="Min B."/>
            <person name="Park H."/>
            <person name="Jang Y."/>
            <person name="Kim J.-J."/>
            <person name="Kim K.H."/>
            <person name="Pangilinan J."/>
            <person name="Lipzen A."/>
            <person name="Riley R."/>
            <person name="Grigoriev I.V."/>
            <person name="Spatafora J.W."/>
            <person name="Choi I.-G."/>
        </authorList>
    </citation>
    <scope>NUCLEOTIDE SEQUENCE [LARGE SCALE GENOMIC DNA]</scope>
    <source>
        <strain evidence="3 4">KUC8140</strain>
    </source>
</reference>
<sequence>MRSSFTLISIALALVTCFVEASPLPGTSDLSLFDRAPVDSLPNLHVARADVGKRDDLDEDWKFLKRKERTEGEKDDGPNGDWEFLKRKERTEEERKDDDPNGDWEFLKRDDLDEDWKFLRRTEDVV</sequence>
<dbReference type="Proteomes" id="UP000053477">
    <property type="component" value="Unassembled WGS sequence"/>
</dbReference>
<organism evidence="3 4">
    <name type="scientific">Schizopora paradoxa</name>
    <dbReference type="NCBI Taxonomy" id="27342"/>
    <lineage>
        <taxon>Eukaryota</taxon>
        <taxon>Fungi</taxon>
        <taxon>Dikarya</taxon>
        <taxon>Basidiomycota</taxon>
        <taxon>Agaricomycotina</taxon>
        <taxon>Agaricomycetes</taxon>
        <taxon>Hymenochaetales</taxon>
        <taxon>Schizoporaceae</taxon>
        <taxon>Schizopora</taxon>
    </lineage>
</organism>
<evidence type="ECO:0000256" key="1">
    <source>
        <dbReference type="SAM" id="MobiDB-lite"/>
    </source>
</evidence>
<gene>
    <name evidence="3" type="ORF">SCHPADRAFT_703228</name>
</gene>
<dbReference type="AlphaFoldDB" id="A0A0H2R2P1"/>
<evidence type="ECO:0000313" key="4">
    <source>
        <dbReference type="Proteomes" id="UP000053477"/>
    </source>
</evidence>
<feature type="region of interest" description="Disordered" evidence="1">
    <location>
        <begin position="68"/>
        <end position="104"/>
    </location>
</feature>
<evidence type="ECO:0000313" key="3">
    <source>
        <dbReference type="EMBL" id="KLO06030.1"/>
    </source>
</evidence>
<protein>
    <submittedName>
        <fullName evidence="3">Uncharacterized protein</fullName>
    </submittedName>
</protein>
<proteinExistence type="predicted"/>
<feature type="signal peptide" evidence="2">
    <location>
        <begin position="1"/>
        <end position="21"/>
    </location>
</feature>